<evidence type="ECO:0000313" key="3">
    <source>
        <dbReference type="Proteomes" id="UP000054015"/>
    </source>
</evidence>
<dbReference type="Pfam" id="PF13237">
    <property type="entry name" value="Fer4_10"/>
    <property type="match status" value="1"/>
</dbReference>
<dbReference type="AlphaFoldDB" id="A0A101E374"/>
<gene>
    <name evidence="2" type="ORF">XD48_0091</name>
</gene>
<dbReference type="SUPFAM" id="SSF54862">
    <property type="entry name" value="4Fe-4S ferredoxins"/>
    <property type="match status" value="1"/>
</dbReference>
<dbReference type="PROSITE" id="PS51379">
    <property type="entry name" value="4FE4S_FER_2"/>
    <property type="match status" value="1"/>
</dbReference>
<dbReference type="PANTHER" id="PTHR43196">
    <property type="entry name" value="SULFATE ADENYLYLTRANSFERASE SUBUNIT 2"/>
    <property type="match status" value="1"/>
</dbReference>
<dbReference type="Proteomes" id="UP000054015">
    <property type="component" value="Unassembled WGS sequence"/>
</dbReference>
<feature type="domain" description="4Fe-4S ferredoxin-type" evidence="1">
    <location>
        <begin position="446"/>
        <end position="475"/>
    </location>
</feature>
<dbReference type="InterPro" id="IPR017900">
    <property type="entry name" value="4Fe4S_Fe_S_CS"/>
</dbReference>
<dbReference type="EMBL" id="LGEX01000001">
    <property type="protein sequence ID" value="KUK07756.1"/>
    <property type="molecule type" value="Genomic_DNA"/>
</dbReference>
<evidence type="ECO:0000259" key="1">
    <source>
        <dbReference type="PROSITE" id="PS51379"/>
    </source>
</evidence>
<dbReference type="InterPro" id="IPR002500">
    <property type="entry name" value="PAPS_reduct_dom"/>
</dbReference>
<proteinExistence type="predicted"/>
<accession>A0A101E374</accession>
<evidence type="ECO:0000313" key="2">
    <source>
        <dbReference type="EMBL" id="KUK07756.1"/>
    </source>
</evidence>
<dbReference type="InterPro" id="IPR017896">
    <property type="entry name" value="4Fe4S_Fe-S-bd"/>
</dbReference>
<dbReference type="SUPFAM" id="SSF52402">
    <property type="entry name" value="Adenine nucleotide alpha hydrolases-like"/>
    <property type="match status" value="1"/>
</dbReference>
<name>A0A101E374_ARCFL</name>
<dbReference type="PANTHER" id="PTHR43196:SF2">
    <property type="entry name" value="PHOSPHOADENOSINE PHOSPHOSULFATE REDUCTASE"/>
    <property type="match status" value="1"/>
</dbReference>
<dbReference type="InterPro" id="IPR014729">
    <property type="entry name" value="Rossmann-like_a/b/a_fold"/>
</dbReference>
<dbReference type="GO" id="GO:0016491">
    <property type="term" value="F:oxidoreductase activity"/>
    <property type="evidence" value="ECO:0007669"/>
    <property type="project" value="UniProtKB-ARBA"/>
</dbReference>
<dbReference type="InterPro" id="IPR050128">
    <property type="entry name" value="Sulfate_adenylyltrnsfr_sub2"/>
</dbReference>
<dbReference type="Gene3D" id="3.30.70.20">
    <property type="match status" value="1"/>
</dbReference>
<dbReference type="Pfam" id="PF01507">
    <property type="entry name" value="PAPS_reduct"/>
    <property type="match status" value="1"/>
</dbReference>
<sequence>MYSVKWDNKTGGIKLLPSGDGDVASMVRPVFYEELDILGFGKYWDYPKSEEPLLWSVGRSYFYNGEKVAQASGGGFYEYPKLHIFKEGLSIEPVDVDKMVKENIEIIESVAHTTLDFISEMYVKYKNKIDKTVVAFSGGKDSTVLLDLVQRVLSPDEYIVVFNDTTMELSPTYEFIEKIKKKYSNLMFLVSRYEKPAIEMWREVGVPSKIHRWCCTIYKTVPTIKLIQELIKKETPKILLYDGIRGDESLTRAKLSHISRGKHLQQINIHPIIDWNSAMVYLYIFMRDLPLNKLYRYGIVRVGCAVCPFESYWKEAILWLKFRDEIKPYLEVIEKYARDRRCKGSELKEFVKEGVWKKRVGNKGLNLADKVNITEEKDKATVISINTPNENWFEWIKTLGKVVVGNPSGYIEIKGIQYPFKWQKTGNNIKIKFTSKIKNDDLFYIKNVSYKSAYCIRCGTCEIECPSSAIKIERDKIRIDEKKCKNCYRCLTFIDRGCIVADSYRESKVVKSMNNIARYRTFGMRKEWLEEFFSDTDKWWIENKLGPIQKISMRLWLTDSEILEVKGNKIILSKTGELLREIGASDLFTWAIIWTNLVRNSPLIEWYVQRIPWGRAYNREELIQTLGEEYRVRTRKNAILELVQLFDYTPLGRELKIGVPVKRGKTTTAIEKIGLTNESDLKNLHQLAVLYSLYRYSEKTSRYHFTVSELYEASAIEGPYKLFGIPKTLLEKILIGLEELYGKNWINVELVADLDNINLNPTKNSMDVLKLYAGVEYD</sequence>
<protein>
    <submittedName>
        <fullName evidence="2">Phosphoadenosine phosphosulfate reductase</fullName>
    </submittedName>
</protein>
<reference evidence="3" key="1">
    <citation type="journal article" date="2015" name="MBio">
        <title>Genome-Resolved Metagenomic Analysis Reveals Roles for Candidate Phyla and Other Microbial Community Members in Biogeochemical Transformations in Oil Reservoirs.</title>
        <authorList>
            <person name="Hu P."/>
            <person name="Tom L."/>
            <person name="Singh A."/>
            <person name="Thomas B.C."/>
            <person name="Baker B.J."/>
            <person name="Piceno Y.M."/>
            <person name="Andersen G.L."/>
            <person name="Banfield J.F."/>
        </authorList>
    </citation>
    <scope>NUCLEOTIDE SEQUENCE [LARGE SCALE GENOMIC DNA]</scope>
</reference>
<dbReference type="Gene3D" id="3.40.50.620">
    <property type="entry name" value="HUPs"/>
    <property type="match status" value="1"/>
</dbReference>
<organism evidence="2 3">
    <name type="scientific">Archaeoglobus fulgidus</name>
    <dbReference type="NCBI Taxonomy" id="2234"/>
    <lineage>
        <taxon>Archaea</taxon>
        <taxon>Methanobacteriati</taxon>
        <taxon>Methanobacteriota</taxon>
        <taxon>Archaeoglobi</taxon>
        <taxon>Archaeoglobales</taxon>
        <taxon>Archaeoglobaceae</taxon>
        <taxon>Archaeoglobus</taxon>
    </lineage>
</organism>
<dbReference type="PATRIC" id="fig|2234.7.peg.730"/>
<comment type="caution">
    <text evidence="2">The sequence shown here is derived from an EMBL/GenBank/DDBJ whole genome shotgun (WGS) entry which is preliminary data.</text>
</comment>
<dbReference type="PROSITE" id="PS00198">
    <property type="entry name" value="4FE4S_FER_1"/>
    <property type="match status" value="1"/>
</dbReference>